<evidence type="ECO:0000313" key="8">
    <source>
        <dbReference type="Proteomes" id="UP001501671"/>
    </source>
</evidence>
<dbReference type="SUPFAM" id="SSF50022">
    <property type="entry name" value="ISP domain"/>
    <property type="match status" value="1"/>
</dbReference>
<evidence type="ECO:0000259" key="6">
    <source>
        <dbReference type="PROSITE" id="PS51296"/>
    </source>
</evidence>
<dbReference type="InterPro" id="IPR050584">
    <property type="entry name" value="Cholesterol_7-desaturase"/>
</dbReference>
<comment type="caution">
    <text evidence="7">The sequence shown here is derived from an EMBL/GenBank/DDBJ whole genome shotgun (WGS) entry which is preliminary data.</text>
</comment>
<keyword evidence="8" id="KW-1185">Reference proteome</keyword>
<dbReference type="Proteomes" id="UP001501671">
    <property type="component" value="Unassembled WGS sequence"/>
</dbReference>
<keyword evidence="5" id="KW-0411">Iron-sulfur</keyword>
<dbReference type="SUPFAM" id="SSF55961">
    <property type="entry name" value="Bet v1-like"/>
    <property type="match status" value="1"/>
</dbReference>
<evidence type="ECO:0000256" key="1">
    <source>
        <dbReference type="ARBA" id="ARBA00022714"/>
    </source>
</evidence>
<dbReference type="InterPro" id="IPR036922">
    <property type="entry name" value="Rieske_2Fe-2S_sf"/>
</dbReference>
<accession>A0ABP8GQ57</accession>
<reference evidence="8" key="1">
    <citation type="journal article" date="2019" name="Int. J. Syst. Evol. Microbiol.">
        <title>The Global Catalogue of Microorganisms (GCM) 10K type strain sequencing project: providing services to taxonomists for standard genome sequencing and annotation.</title>
        <authorList>
            <consortium name="The Broad Institute Genomics Platform"/>
            <consortium name="The Broad Institute Genome Sequencing Center for Infectious Disease"/>
            <person name="Wu L."/>
            <person name="Ma J."/>
        </authorList>
    </citation>
    <scope>NUCLEOTIDE SEQUENCE [LARGE SCALE GENOMIC DNA]</scope>
    <source>
        <strain evidence="8">JCM 17666</strain>
    </source>
</reference>
<protein>
    <submittedName>
        <fullName evidence="7">Rieske 2Fe-2S domain-containing protein</fullName>
    </submittedName>
</protein>
<dbReference type="CDD" id="cd03479">
    <property type="entry name" value="Rieske_RO_Alpha_PhDO_like"/>
    <property type="match status" value="1"/>
</dbReference>
<dbReference type="InterPro" id="IPR017941">
    <property type="entry name" value="Rieske_2Fe-2S"/>
</dbReference>
<evidence type="ECO:0000256" key="4">
    <source>
        <dbReference type="ARBA" id="ARBA00023004"/>
    </source>
</evidence>
<evidence type="ECO:0000256" key="3">
    <source>
        <dbReference type="ARBA" id="ARBA00023002"/>
    </source>
</evidence>
<dbReference type="PANTHER" id="PTHR21266">
    <property type="entry name" value="IRON-SULFUR DOMAIN CONTAINING PROTEIN"/>
    <property type="match status" value="1"/>
</dbReference>
<dbReference type="Pfam" id="PF19301">
    <property type="entry name" value="LigXa_C"/>
    <property type="match status" value="1"/>
</dbReference>
<dbReference type="Gene3D" id="3.90.380.10">
    <property type="entry name" value="Naphthalene 1,2-dioxygenase Alpha Subunit, Chain A, domain 1"/>
    <property type="match status" value="1"/>
</dbReference>
<dbReference type="RefSeq" id="WP_345247708.1">
    <property type="nucleotide sequence ID" value="NZ_BAABFO010000005.1"/>
</dbReference>
<dbReference type="Gene3D" id="2.102.10.10">
    <property type="entry name" value="Rieske [2Fe-2S] iron-sulphur domain"/>
    <property type="match status" value="1"/>
</dbReference>
<dbReference type="PANTHER" id="PTHR21266:SF59">
    <property type="entry name" value="BLR4922 PROTEIN"/>
    <property type="match status" value="1"/>
</dbReference>
<evidence type="ECO:0000256" key="5">
    <source>
        <dbReference type="ARBA" id="ARBA00023014"/>
    </source>
</evidence>
<evidence type="ECO:0000313" key="7">
    <source>
        <dbReference type="EMBL" id="GAA4328290.1"/>
    </source>
</evidence>
<dbReference type="InterPro" id="IPR045623">
    <property type="entry name" value="LigXa_C"/>
</dbReference>
<gene>
    <name evidence="7" type="ORF">GCM10023144_13960</name>
</gene>
<dbReference type="InterPro" id="IPR015881">
    <property type="entry name" value="ARHD_Rieske_2Fe_2S"/>
</dbReference>
<organism evidence="7 8">
    <name type="scientific">Pigmentiphaga soli</name>
    <dbReference type="NCBI Taxonomy" id="1007095"/>
    <lineage>
        <taxon>Bacteria</taxon>
        <taxon>Pseudomonadati</taxon>
        <taxon>Pseudomonadota</taxon>
        <taxon>Betaproteobacteria</taxon>
        <taxon>Burkholderiales</taxon>
        <taxon>Alcaligenaceae</taxon>
        <taxon>Pigmentiphaga</taxon>
    </lineage>
</organism>
<keyword evidence="3" id="KW-0560">Oxidoreductase</keyword>
<keyword evidence="1" id="KW-0001">2Fe-2S</keyword>
<keyword evidence="4" id="KW-0408">Iron</keyword>
<name>A0ABP8GQ57_9BURK</name>
<sequence length="456" mass="51283">MLTPEDNRLLTRVGPDTPMGRLFRRFWLPVLLASELPEPDCPPVRVRILCEDLVAFRDSSGRVGLLDEHCPHRRASLFLGRNEEDGIRCVFHGWKFDATGRCVDLPSVENGAALKNRVRIAAYPTREFGGYVWCYMGPPEHQPELPRMEFGLVAPQRRFITKRRQFANWAQAAEGILDPTHFSYLHIPISRNRDAWGKMMYGANFSTTEVDPRLRWVVEDGCPSIHVRPLPNDLGMTVAGKRRADGDDAYWRIIQFLMPSTSLAPGSSEGENYHGQTVVPIDDENAWVFSYTWNPERELTEQERKQLGSGSAVHPALDDQFTPKRNRANDYLIDRELQKTQTYSGIVGIGEQDTAINESQGVIYDRSKEFLVASDAGIARMRKLWLETARKLADGIEPVAPSHPDGYKVRSGNAVCPGSMTLEEVMVRRFGHVHGHLGSMYDGGAQQERAAGVPVA</sequence>
<dbReference type="PROSITE" id="PS00570">
    <property type="entry name" value="RING_HYDROXYL_ALPHA"/>
    <property type="match status" value="1"/>
</dbReference>
<dbReference type="EMBL" id="BAABFO010000005">
    <property type="protein sequence ID" value="GAA4328290.1"/>
    <property type="molecule type" value="Genomic_DNA"/>
</dbReference>
<dbReference type="Pfam" id="PF00355">
    <property type="entry name" value="Rieske"/>
    <property type="match status" value="1"/>
</dbReference>
<proteinExistence type="predicted"/>
<evidence type="ECO:0000256" key="2">
    <source>
        <dbReference type="ARBA" id="ARBA00022723"/>
    </source>
</evidence>
<dbReference type="PROSITE" id="PS51296">
    <property type="entry name" value="RIESKE"/>
    <property type="match status" value="1"/>
</dbReference>
<keyword evidence="2" id="KW-0479">Metal-binding</keyword>
<feature type="domain" description="Rieske" evidence="6">
    <location>
        <begin position="27"/>
        <end position="134"/>
    </location>
</feature>